<dbReference type="GO" id="GO:0005739">
    <property type="term" value="C:mitochondrion"/>
    <property type="evidence" value="ECO:0007669"/>
    <property type="project" value="UniProtKB-SubCell"/>
</dbReference>
<protein>
    <submittedName>
        <fullName evidence="4">Uncharacterized protein</fullName>
    </submittedName>
</protein>
<dbReference type="GO" id="GO:0006103">
    <property type="term" value="P:2-oxoglutarate metabolic process"/>
    <property type="evidence" value="ECO:0007669"/>
    <property type="project" value="InterPro"/>
</dbReference>
<dbReference type="InterPro" id="IPR020373">
    <property type="entry name" value="Kgd4/YMR-31"/>
</dbReference>
<keyword evidence="2" id="KW-0496">Mitochondrion</keyword>
<evidence type="ECO:0000313" key="4">
    <source>
        <dbReference type="EMBL" id="KAG0686572.1"/>
    </source>
</evidence>
<gene>
    <name evidence="4" type="ORF">C6P40_003787</name>
</gene>
<proteinExistence type="inferred from homology"/>
<name>A0A9P6WI76_9ASCO</name>
<evidence type="ECO:0000256" key="3">
    <source>
        <dbReference type="ARBA" id="ARBA00043970"/>
    </source>
</evidence>
<sequence length="89" mass="9625">MRSTLRVFQYVQSIKFVGGPHPIVHTPATVHACAPNGLKPSIGSTSAATSLPTVPFQSRNNLSKRFQYTPIDDIEIDDVLTGGADVFIK</sequence>
<comment type="similarity">
    <text evidence="3">Belongs to the alpha-ketoglutarate dehydrogenase component 4 family.</text>
</comment>
<comment type="subcellular location">
    <subcellularLocation>
        <location evidence="1">Mitochondrion</location>
    </subcellularLocation>
</comment>
<evidence type="ECO:0000256" key="2">
    <source>
        <dbReference type="ARBA" id="ARBA00023128"/>
    </source>
</evidence>
<dbReference type="AlphaFoldDB" id="A0A9P6WI76"/>
<accession>A0A9P6WI76</accession>
<dbReference type="Pfam" id="PF10937">
    <property type="entry name" value="Kgd4-YMR31"/>
    <property type="match status" value="1"/>
</dbReference>
<dbReference type="EMBL" id="PUHW01000444">
    <property type="protein sequence ID" value="KAG0686572.1"/>
    <property type="molecule type" value="Genomic_DNA"/>
</dbReference>
<evidence type="ECO:0000313" key="5">
    <source>
        <dbReference type="Proteomes" id="UP000697127"/>
    </source>
</evidence>
<dbReference type="Proteomes" id="UP000697127">
    <property type="component" value="Unassembled WGS sequence"/>
</dbReference>
<reference evidence="4" key="1">
    <citation type="submission" date="2020-11" db="EMBL/GenBank/DDBJ databases">
        <title>Kefir isolates.</title>
        <authorList>
            <person name="Marcisauskas S."/>
            <person name="Kim Y."/>
            <person name="Blasche S."/>
        </authorList>
    </citation>
    <scope>NUCLEOTIDE SEQUENCE</scope>
    <source>
        <strain evidence="4">Olga-1</strain>
    </source>
</reference>
<organism evidence="4 5">
    <name type="scientific">Pichia californica</name>
    <dbReference type="NCBI Taxonomy" id="460514"/>
    <lineage>
        <taxon>Eukaryota</taxon>
        <taxon>Fungi</taxon>
        <taxon>Dikarya</taxon>
        <taxon>Ascomycota</taxon>
        <taxon>Saccharomycotina</taxon>
        <taxon>Pichiomycetes</taxon>
        <taxon>Pichiales</taxon>
        <taxon>Pichiaceae</taxon>
        <taxon>Pichia</taxon>
    </lineage>
</organism>
<keyword evidence="5" id="KW-1185">Reference proteome</keyword>
<comment type="caution">
    <text evidence="4">The sequence shown here is derived from an EMBL/GenBank/DDBJ whole genome shotgun (WGS) entry which is preliminary data.</text>
</comment>
<evidence type="ECO:0000256" key="1">
    <source>
        <dbReference type="ARBA" id="ARBA00004173"/>
    </source>
</evidence>